<name>A0A8J9VND5_9NEOP</name>
<feature type="region of interest" description="Disordered" evidence="9">
    <location>
        <begin position="1338"/>
        <end position="1361"/>
    </location>
</feature>
<dbReference type="Gene3D" id="3.60.10.10">
    <property type="entry name" value="Endonuclease/exonuclease/phosphatase"/>
    <property type="match status" value="1"/>
</dbReference>
<dbReference type="SMART" id="SM00384">
    <property type="entry name" value="AT_hook"/>
    <property type="match status" value="2"/>
</dbReference>
<evidence type="ECO:0000256" key="6">
    <source>
        <dbReference type="ARBA" id="ARBA00023242"/>
    </source>
</evidence>
<keyword evidence="5" id="KW-0804">Transcription</keyword>
<feature type="non-terminal residue" evidence="11">
    <location>
        <position position="1820"/>
    </location>
</feature>
<dbReference type="InterPro" id="IPR001487">
    <property type="entry name" value="Bromodomain"/>
</dbReference>
<protein>
    <recommendedName>
        <fullName evidence="10">Bromo domain-containing protein</fullName>
    </recommendedName>
</protein>
<dbReference type="InterPro" id="IPR036427">
    <property type="entry name" value="Bromodomain-like_sf"/>
</dbReference>
<dbReference type="InterPro" id="IPR041670">
    <property type="entry name" value="Znf-CCHC_6"/>
</dbReference>
<dbReference type="InterPro" id="IPR036691">
    <property type="entry name" value="Endo/exonu/phosph_ase_sf"/>
</dbReference>
<dbReference type="OrthoDB" id="5752at2759"/>
<evidence type="ECO:0000256" key="3">
    <source>
        <dbReference type="ARBA" id="ARBA00023015"/>
    </source>
</evidence>
<dbReference type="InterPro" id="IPR018359">
    <property type="entry name" value="Bromodomain_CS"/>
</dbReference>
<evidence type="ECO:0000256" key="7">
    <source>
        <dbReference type="PROSITE-ProRule" id="PRU00035"/>
    </source>
</evidence>
<evidence type="ECO:0000259" key="10">
    <source>
        <dbReference type="PROSITE" id="PS50014"/>
    </source>
</evidence>
<dbReference type="Pfam" id="PF00439">
    <property type="entry name" value="Bromodomain"/>
    <property type="match status" value="2"/>
</dbReference>
<feature type="compositionally biased region" description="Polar residues" evidence="9">
    <location>
        <begin position="1225"/>
        <end position="1241"/>
    </location>
</feature>
<feature type="compositionally biased region" description="Basic and acidic residues" evidence="9">
    <location>
        <begin position="32"/>
        <end position="53"/>
    </location>
</feature>
<feature type="region of interest" description="Disordered" evidence="9">
    <location>
        <begin position="1118"/>
        <end position="1138"/>
    </location>
</feature>
<dbReference type="EMBL" id="OV170223">
    <property type="protein sequence ID" value="CAH0723370.1"/>
    <property type="molecule type" value="Genomic_DNA"/>
</dbReference>
<dbReference type="Pfam" id="PF15288">
    <property type="entry name" value="zf-CCHC_6"/>
    <property type="match status" value="1"/>
</dbReference>
<evidence type="ECO:0000256" key="5">
    <source>
        <dbReference type="ARBA" id="ARBA00023163"/>
    </source>
</evidence>
<evidence type="ECO:0000256" key="9">
    <source>
        <dbReference type="SAM" id="MobiDB-lite"/>
    </source>
</evidence>
<dbReference type="InterPro" id="IPR022591">
    <property type="entry name" value="TAF1_HAT_dom"/>
</dbReference>
<keyword evidence="12" id="KW-1185">Reference proteome</keyword>
<feature type="domain" description="Bromo" evidence="10">
    <location>
        <begin position="1523"/>
        <end position="1593"/>
    </location>
</feature>
<keyword evidence="3" id="KW-0805">Transcription regulation</keyword>
<dbReference type="Pfam" id="PF14529">
    <property type="entry name" value="Exo_endo_phos_2"/>
    <property type="match status" value="1"/>
</dbReference>
<feature type="region of interest" description="Disordered" evidence="9">
    <location>
        <begin position="259"/>
        <end position="295"/>
    </location>
</feature>
<sequence>MSDDNIEPCSIPLLRDNVEDLDSYDDVMNSTEREERVFLKENEGNREKKRQLENSEESETGDAEEGWTKVRGKGKRTCLRSEIDVNVSNHNFEIYISSKDKLPKQFALARTFQQLNITSINHVKYITPYKVRLHLENEETMKNILECEELIRKGWRIYKAMEVSYCYGVIRDVDLDLSEEEILNNISCPFSIEILSLKRLNRKALNVYASTFTPQKPIEREVSIQPTTSYENKNPLGFNQGSPTFAEIVKTSVEIHDIQKKSEQNKSSSNFIEHRRPRMKRTQREQKENQNTTNRQDGFGGVAICVHKSVHSLLQRVRIDNSGMEILCVKLSNFSPIDYILSVYCPPSLIISKSDWDRLLSLYTKKTLILGDFNAHHSNWSNKIDYKGSLMFDALVDSNFITLNNGEATRMRLVNGRLQQSSPDITLVSSDIALQFNWRVINETLGSDHLMVKVSCISNSLINPIVKRNFRKAKWTSYKNDTEKLFTDLILPVDLQKGYDLFISKINEAAAKNIPLVKYNQNPESKFTPRSFWTKELSHEVAQRRLALAIFRRNPSPNNYIKLKKHISVAQRDIRYARNKDFQNSWSSVDESTTSNEMWHKMSWMKGFRKSKRHINDIEAEKLLRSLAPDYQREAERLASGGGDVFFMRTPEDLSGRDGELVLVEFCEEHPPLISQVGMCTKIKNYYKRTATKDNGPKPLKYGEIAYAHTSPFLGILPPGATQPVVENNMYRAPIYEHTVPQTDFLVIRTKQAYYIREIDALFVAGQECPLYEVPGPNSKRANNFVRDFLQVFIYRLFWKSPDNPRRIKMDDIKRAFPSHSESSIRKRLKLCADFKRTGCDSNWWVIKPDFRLPSEEEIRAMVSPEQCCAYFSMAAAEQRLKDAGYGEKFIFTPQEDDDEEMQLKMDDEVKVAPWNTTRAYIQAMRGKCLLQLTGPADPTGCGEGFSYVRVPNKPTQQPNEEQQPKRTVTGTDADLRRLSLNNAKALLRKFGVPEEEIKKLSRWEVIDVVRTLSTEKAKAGEEGMTKFSRGNRFSIAEHQERYKEECQRIFELQNRVLTSTEVLSTDEAESSVSEESDLEEMGKNLENMLANKKTTEQLTMEREEAERAELRKMILGQSEKKPQINNQNDQQQSSNQGRVLRIVRTFRNASGQRYTRVELVRKAAVIEAYTKIRSTKDEAFIRQFATMDESQKEEMKREKRRIQEQLRRIKRNQERERLAGNPSVPGTSLGDSMNMSAMSELSSPSSGLLIPLGQIKQEPDLHTPSKRRAKLKPDLKLKCGACGQVGHMRTNKACPLYTGGGAASPEHDEPPPEPDDLELGYVDGTKLTLPSKIIKQSNEEFRRRSGSRRGDVRAAGRSRRRGTAGDACDYLVRRPAERRRTDPLVTLSSLLEDVLNHMRHLPDVQPFLFPVNPKLVADYYRIVSRPMDLQTIRDNLRQKHYQSREEFLADVNQIVENSNLYNGPTSSLTVAAQRMMQRCFEKLAEKEEQFMKLEKQINPLLDDNDQVALSFIFENLLTTKLKVMPEAWPFLKPVNKKQVKDYYNVIKKPIDMETIGKKIQAHKYHSRDEFLRDIQLLVDNCRAYNGLNSQFTRQAEAVLKVTQEALEQFDEHVSQLEANIARVQQKMLEDAEQSDLDDDAPAPDEKRGRGRPRKHKPTASTSTDEATPRKRGRPKKENSLVDDLQYSDSGSSGLEEVEQKDAAEAMVQLSVRPEDDLPSDQPFDTSEFLIKRELPDEAPPAAGALVDLDQHSRDYSYPAVVKEEPIEPDMNMEPPMLDSVPGELPQFKEEPLENWQPDPAIQDDLQVTDSEEEADGLWF</sequence>
<feature type="compositionally biased region" description="Basic and acidic residues" evidence="9">
    <location>
        <begin position="1338"/>
        <end position="1355"/>
    </location>
</feature>
<dbReference type="Gene3D" id="1.20.920.10">
    <property type="entry name" value="Bromodomain-like"/>
    <property type="match status" value="2"/>
</dbReference>
<dbReference type="PRINTS" id="PR00503">
    <property type="entry name" value="BROMODOMAIN"/>
</dbReference>
<gene>
    <name evidence="11" type="ORF">BINO364_LOCUS9208</name>
</gene>
<reference evidence="11" key="1">
    <citation type="submission" date="2021-12" db="EMBL/GenBank/DDBJ databases">
        <authorList>
            <person name="Martin H S."/>
        </authorList>
    </citation>
    <scope>NUCLEOTIDE SEQUENCE</scope>
</reference>
<evidence type="ECO:0000256" key="2">
    <source>
        <dbReference type="ARBA" id="ARBA00009064"/>
    </source>
</evidence>
<dbReference type="PANTHER" id="PTHR13900:SF0">
    <property type="entry name" value="TRANSCRIPTION INITIATION FACTOR TFIID SUBUNIT 1"/>
    <property type="match status" value="1"/>
</dbReference>
<dbReference type="Pfam" id="PF12157">
    <property type="entry name" value="DUF3591"/>
    <property type="match status" value="1"/>
</dbReference>
<dbReference type="GO" id="GO:0003677">
    <property type="term" value="F:DNA binding"/>
    <property type="evidence" value="ECO:0007669"/>
    <property type="project" value="InterPro"/>
</dbReference>
<dbReference type="InterPro" id="IPR005135">
    <property type="entry name" value="Endo/exonuclease/phosphatase"/>
</dbReference>
<evidence type="ECO:0000313" key="12">
    <source>
        <dbReference type="Proteomes" id="UP000838878"/>
    </source>
</evidence>
<evidence type="ECO:0000313" key="11">
    <source>
        <dbReference type="EMBL" id="CAH0723370.1"/>
    </source>
</evidence>
<feature type="region of interest" description="Disordered" evidence="9">
    <location>
        <begin position="1631"/>
        <end position="1705"/>
    </location>
</feature>
<dbReference type="SMART" id="SM00297">
    <property type="entry name" value="BROMO"/>
    <property type="match status" value="2"/>
</dbReference>
<dbReference type="SUPFAM" id="SSF56219">
    <property type="entry name" value="DNase I-like"/>
    <property type="match status" value="1"/>
</dbReference>
<dbReference type="CDD" id="cd05511">
    <property type="entry name" value="Bromo_TFIID"/>
    <property type="match status" value="2"/>
</dbReference>
<organism evidence="11 12">
    <name type="scientific">Brenthis ino</name>
    <name type="common">lesser marbled fritillary</name>
    <dbReference type="NCBI Taxonomy" id="405034"/>
    <lineage>
        <taxon>Eukaryota</taxon>
        <taxon>Metazoa</taxon>
        <taxon>Ecdysozoa</taxon>
        <taxon>Arthropoda</taxon>
        <taxon>Hexapoda</taxon>
        <taxon>Insecta</taxon>
        <taxon>Pterygota</taxon>
        <taxon>Neoptera</taxon>
        <taxon>Endopterygota</taxon>
        <taxon>Lepidoptera</taxon>
        <taxon>Glossata</taxon>
        <taxon>Ditrysia</taxon>
        <taxon>Papilionoidea</taxon>
        <taxon>Nymphalidae</taxon>
        <taxon>Heliconiinae</taxon>
        <taxon>Argynnini</taxon>
        <taxon>Brenthis</taxon>
    </lineage>
</organism>
<feature type="compositionally biased region" description="Low complexity" evidence="9">
    <location>
        <begin position="1124"/>
        <end position="1137"/>
    </location>
</feature>
<dbReference type="PANTHER" id="PTHR13900">
    <property type="entry name" value="TRANSCRIPTION INITIATION FACTOR TFIID"/>
    <property type="match status" value="1"/>
</dbReference>
<dbReference type="GO" id="GO:0004402">
    <property type="term" value="F:histone acetyltransferase activity"/>
    <property type="evidence" value="ECO:0007669"/>
    <property type="project" value="InterPro"/>
</dbReference>
<evidence type="ECO:0000256" key="1">
    <source>
        <dbReference type="ARBA" id="ARBA00004123"/>
    </source>
</evidence>
<accession>A0A8J9VND5</accession>
<dbReference type="GO" id="GO:0005669">
    <property type="term" value="C:transcription factor TFIID complex"/>
    <property type="evidence" value="ECO:0007669"/>
    <property type="project" value="InterPro"/>
</dbReference>
<dbReference type="GO" id="GO:0051123">
    <property type="term" value="P:RNA polymerase II preinitiation complex assembly"/>
    <property type="evidence" value="ECO:0007669"/>
    <property type="project" value="TreeGrafter"/>
</dbReference>
<dbReference type="GO" id="GO:0017025">
    <property type="term" value="F:TBP-class protein binding"/>
    <property type="evidence" value="ECO:0007669"/>
    <property type="project" value="InterPro"/>
</dbReference>
<feature type="coiled-coil region" evidence="8">
    <location>
        <begin position="1477"/>
        <end position="1504"/>
    </location>
</feature>
<feature type="region of interest" description="Disordered" evidence="9">
    <location>
        <begin position="32"/>
        <end position="68"/>
    </location>
</feature>
<feature type="region of interest" description="Disordered" evidence="9">
    <location>
        <begin position="1212"/>
        <end position="1246"/>
    </location>
</feature>
<dbReference type="InterPro" id="IPR017956">
    <property type="entry name" value="AT_hook_DNA-bd_motif"/>
</dbReference>
<dbReference type="PROSITE" id="PS50014">
    <property type="entry name" value="BROMODOMAIN_2"/>
    <property type="match status" value="2"/>
</dbReference>
<dbReference type="Proteomes" id="UP000838878">
    <property type="component" value="Chromosome 3"/>
</dbReference>
<feature type="compositionally biased region" description="Acidic residues" evidence="9">
    <location>
        <begin position="1631"/>
        <end position="1643"/>
    </location>
</feature>
<feature type="compositionally biased region" description="Basic residues" evidence="9">
    <location>
        <begin position="1649"/>
        <end position="1658"/>
    </location>
</feature>
<dbReference type="PROSITE" id="PS00633">
    <property type="entry name" value="BROMODOMAIN_1"/>
    <property type="match status" value="2"/>
</dbReference>
<keyword evidence="8" id="KW-0175">Coiled coil</keyword>
<keyword evidence="6" id="KW-0539">Nucleus</keyword>
<comment type="similarity">
    <text evidence="2">Belongs to the TAF1 family.</text>
</comment>
<feature type="domain" description="Bromo" evidence="10">
    <location>
        <begin position="1400"/>
        <end position="1470"/>
    </location>
</feature>
<dbReference type="GO" id="GO:0016251">
    <property type="term" value="F:RNA polymerase II general transcription initiation factor activity"/>
    <property type="evidence" value="ECO:0007669"/>
    <property type="project" value="InterPro"/>
</dbReference>
<dbReference type="PRINTS" id="PR00929">
    <property type="entry name" value="ATHOOK"/>
</dbReference>
<feature type="compositionally biased region" description="Acidic residues" evidence="9">
    <location>
        <begin position="54"/>
        <end position="65"/>
    </location>
</feature>
<comment type="subcellular location">
    <subcellularLocation>
        <location evidence="1">Nucleus</location>
    </subcellularLocation>
</comment>
<proteinExistence type="inferred from homology"/>
<evidence type="ECO:0000256" key="4">
    <source>
        <dbReference type="ARBA" id="ARBA00023117"/>
    </source>
</evidence>
<dbReference type="InterPro" id="IPR040240">
    <property type="entry name" value="TAF1"/>
</dbReference>
<keyword evidence="4 7" id="KW-0103">Bromodomain</keyword>
<evidence type="ECO:0000256" key="8">
    <source>
        <dbReference type="SAM" id="Coils"/>
    </source>
</evidence>
<dbReference type="SUPFAM" id="SSF47370">
    <property type="entry name" value="Bromodomain"/>
    <property type="match status" value="2"/>
</dbReference>
<feature type="region of interest" description="Disordered" evidence="9">
    <location>
        <begin position="1765"/>
        <end position="1785"/>
    </location>
</feature>